<dbReference type="GO" id="GO:0003677">
    <property type="term" value="F:DNA binding"/>
    <property type="evidence" value="ECO:0007669"/>
    <property type="project" value="UniProtKB-KW"/>
</dbReference>
<protein>
    <submittedName>
        <fullName evidence="3">Response regulator containing a CheY-like receiver domain and an HTH DNA-binding protein</fullName>
    </submittedName>
</protein>
<dbReference type="PATRIC" id="fig|1393735.3.peg.2854"/>
<dbReference type="Gene3D" id="1.10.10.10">
    <property type="entry name" value="Winged helix-like DNA-binding domain superfamily/Winged helix DNA-binding domain"/>
    <property type="match status" value="1"/>
</dbReference>
<dbReference type="SMART" id="SM00421">
    <property type="entry name" value="HTH_LUXR"/>
    <property type="match status" value="1"/>
</dbReference>
<evidence type="ECO:0000256" key="1">
    <source>
        <dbReference type="ARBA" id="ARBA00023125"/>
    </source>
</evidence>
<dbReference type="EMBL" id="JGVH01000046">
    <property type="protein sequence ID" value="KER02577.1"/>
    <property type="molecule type" value="Genomic_DNA"/>
</dbReference>
<gene>
    <name evidence="3" type="ORF">MEG1DRAFT_02796</name>
</gene>
<dbReference type="InterPro" id="IPR036388">
    <property type="entry name" value="WH-like_DNA-bd_sf"/>
</dbReference>
<dbReference type="InterPro" id="IPR016032">
    <property type="entry name" value="Sig_transdc_resp-reg_C-effctor"/>
</dbReference>
<evidence type="ECO:0000313" key="4">
    <source>
        <dbReference type="Proteomes" id="UP000028002"/>
    </source>
</evidence>
<dbReference type="InterPro" id="IPR000792">
    <property type="entry name" value="Tscrpt_reg_LuxR_C"/>
</dbReference>
<dbReference type="Pfam" id="PF00196">
    <property type="entry name" value="GerE"/>
    <property type="match status" value="1"/>
</dbReference>
<dbReference type="Pfam" id="PF08448">
    <property type="entry name" value="PAS_4"/>
    <property type="match status" value="1"/>
</dbReference>
<dbReference type="AlphaFoldDB" id="A0A081RV74"/>
<accession>A0A081RV74</accession>
<dbReference type="Proteomes" id="UP000028002">
    <property type="component" value="Unassembled WGS sequence"/>
</dbReference>
<evidence type="ECO:0000259" key="2">
    <source>
        <dbReference type="PROSITE" id="PS50043"/>
    </source>
</evidence>
<dbReference type="CDD" id="cd06170">
    <property type="entry name" value="LuxR_C_like"/>
    <property type="match status" value="1"/>
</dbReference>
<comment type="caution">
    <text evidence="3">The sequence shown here is derived from an EMBL/GenBank/DDBJ whole genome shotgun (WGS) entry which is preliminary data.</text>
</comment>
<sequence length="232" mass="27684">MNQSRCKNFPLITRQLTNMWDKSSELWFVKDREFRLIYGNKVFIKVNKLPKDFDVIGYSEKELLTPFQHFAHLFEEHDSKVLEHMQRISAIGIYPVGKSEQFRSYFYNKFPLMDENNQCIGVVSHAREIEHFAMDHYIKHHMLTPVKFKPPNDILKEKEWVIIFLFCCGLSNKNIAVKMDISCRTVEKYFEDIYEKLSVGSVIELRLFCKENGYDLYAPPRYYKSMGYFLLN</sequence>
<keyword evidence="1 3" id="KW-0238">DNA-binding</keyword>
<dbReference type="Gene3D" id="3.30.450.20">
    <property type="entry name" value="PAS domain"/>
    <property type="match status" value="1"/>
</dbReference>
<reference evidence="3 4" key="1">
    <citation type="submission" date="2014-03" db="EMBL/GenBank/DDBJ databases">
        <title>Draft Genome of Photorhabdus temperata Meg1.</title>
        <authorList>
            <person name="Hurst S.G.IV."/>
            <person name="Morris K."/>
            <person name="Thomas K."/>
            <person name="Tisa L.S."/>
        </authorList>
    </citation>
    <scope>NUCLEOTIDE SEQUENCE [LARGE SCALE GENOMIC DNA]</scope>
    <source>
        <strain evidence="3 4">Meg1</strain>
    </source>
</reference>
<dbReference type="PRINTS" id="PR00038">
    <property type="entry name" value="HTHLUXR"/>
</dbReference>
<organism evidence="3 4">
    <name type="scientific">Photorhabdus temperata subsp. temperata Meg1</name>
    <dbReference type="NCBI Taxonomy" id="1393735"/>
    <lineage>
        <taxon>Bacteria</taxon>
        <taxon>Pseudomonadati</taxon>
        <taxon>Pseudomonadota</taxon>
        <taxon>Gammaproteobacteria</taxon>
        <taxon>Enterobacterales</taxon>
        <taxon>Morganellaceae</taxon>
        <taxon>Photorhabdus</taxon>
    </lineage>
</organism>
<dbReference type="PROSITE" id="PS50043">
    <property type="entry name" value="HTH_LUXR_2"/>
    <property type="match status" value="1"/>
</dbReference>
<dbReference type="SUPFAM" id="SSF46894">
    <property type="entry name" value="C-terminal effector domain of the bipartite response regulators"/>
    <property type="match status" value="1"/>
</dbReference>
<dbReference type="InterPro" id="IPR013656">
    <property type="entry name" value="PAS_4"/>
</dbReference>
<feature type="domain" description="HTH luxR-type" evidence="2">
    <location>
        <begin position="151"/>
        <end position="213"/>
    </location>
</feature>
<evidence type="ECO:0000313" key="3">
    <source>
        <dbReference type="EMBL" id="KER02577.1"/>
    </source>
</evidence>
<dbReference type="RefSeq" id="WP_036839889.1">
    <property type="nucleotide sequence ID" value="NZ_CAWLUD010000046.1"/>
</dbReference>
<name>A0A081RV74_PHOTE</name>
<dbReference type="GO" id="GO:0006355">
    <property type="term" value="P:regulation of DNA-templated transcription"/>
    <property type="evidence" value="ECO:0007669"/>
    <property type="project" value="InterPro"/>
</dbReference>
<proteinExistence type="predicted"/>